<evidence type="ECO:0000256" key="1">
    <source>
        <dbReference type="PROSITE-ProRule" id="PRU00169"/>
    </source>
</evidence>
<feature type="modified residue" description="4-aspartylphosphate" evidence="1">
    <location>
        <position position="59"/>
    </location>
</feature>
<reference evidence="3 4" key="1">
    <citation type="submission" date="2021-01" db="EMBL/GenBank/DDBJ databases">
        <title>011410 draft genome.</title>
        <authorList>
            <person name="Lang L."/>
        </authorList>
    </citation>
    <scope>NUCLEOTIDE SEQUENCE [LARGE SCALE GENOMIC DNA]</scope>
    <source>
        <strain evidence="3 4">KCTC 42845</strain>
    </source>
</reference>
<evidence type="ECO:0000259" key="2">
    <source>
        <dbReference type="PROSITE" id="PS50110"/>
    </source>
</evidence>
<dbReference type="Proteomes" id="UP000644749">
    <property type="component" value="Unassembled WGS sequence"/>
</dbReference>
<accession>A0ABS1S761</accession>
<keyword evidence="4" id="KW-1185">Reference proteome</keyword>
<dbReference type="Gene3D" id="3.40.50.2300">
    <property type="match status" value="1"/>
</dbReference>
<dbReference type="PROSITE" id="PS50110">
    <property type="entry name" value="RESPONSE_REGULATORY"/>
    <property type="match status" value="1"/>
</dbReference>
<dbReference type="EMBL" id="JAESHT010000008">
    <property type="protein sequence ID" value="MBL3674080.1"/>
    <property type="molecule type" value="Genomic_DNA"/>
</dbReference>
<name>A0ABS1S761_9RHOB</name>
<dbReference type="RefSeq" id="WP_191310478.1">
    <property type="nucleotide sequence ID" value="NZ_BNCL01000008.1"/>
</dbReference>
<evidence type="ECO:0000313" key="3">
    <source>
        <dbReference type="EMBL" id="MBL3674080.1"/>
    </source>
</evidence>
<evidence type="ECO:0000313" key="4">
    <source>
        <dbReference type="Proteomes" id="UP000644749"/>
    </source>
</evidence>
<dbReference type="SUPFAM" id="SSF52172">
    <property type="entry name" value="CheY-like"/>
    <property type="match status" value="1"/>
</dbReference>
<organism evidence="3 4">
    <name type="scientific">Paracoccus aerius</name>
    <dbReference type="NCBI Taxonomy" id="1915382"/>
    <lineage>
        <taxon>Bacteria</taxon>
        <taxon>Pseudomonadati</taxon>
        <taxon>Pseudomonadota</taxon>
        <taxon>Alphaproteobacteria</taxon>
        <taxon>Rhodobacterales</taxon>
        <taxon>Paracoccaceae</taxon>
        <taxon>Paracoccus</taxon>
    </lineage>
</organism>
<comment type="caution">
    <text evidence="3">The sequence shown here is derived from an EMBL/GenBank/DDBJ whole genome shotgun (WGS) entry which is preliminary data.</text>
</comment>
<dbReference type="SMART" id="SM00448">
    <property type="entry name" value="REC"/>
    <property type="match status" value="1"/>
</dbReference>
<dbReference type="Pfam" id="PF00072">
    <property type="entry name" value="Response_reg"/>
    <property type="match status" value="1"/>
</dbReference>
<dbReference type="InterPro" id="IPR001789">
    <property type="entry name" value="Sig_transdc_resp-reg_receiver"/>
</dbReference>
<keyword evidence="1" id="KW-0597">Phosphoprotein</keyword>
<gene>
    <name evidence="3" type="ORF">JL111_11335</name>
</gene>
<dbReference type="InterPro" id="IPR011006">
    <property type="entry name" value="CheY-like_superfamily"/>
</dbReference>
<sequence>MNGDQDFLRALVVEDEALIAMHLGGLLEEMGLDVVGPFAKAELALDRLQHMAPDVAVLDVNLGSGGTSFPVARALIGAGVPFVFLTGYGQAGVRDEFPGVPVLTKPVNEIELGLMITKLLQAAASDEASDGAPDGPADGKVMR</sequence>
<protein>
    <submittedName>
        <fullName evidence="3">Response regulator</fullName>
    </submittedName>
</protein>
<feature type="domain" description="Response regulatory" evidence="2">
    <location>
        <begin position="9"/>
        <end position="120"/>
    </location>
</feature>
<proteinExistence type="predicted"/>